<sequence length="131" mass="14769">MSKLARSSGDGEFKQLIPLRYQSREHSSPCFLHVQRFDRQSDLRVHRIIFNRSSGAVVCLIISSYATVTATSRRNDADNDDKVYPGVGVPATTKPWRAERQSTLWRSAGLHHLYHEGTHLYGCDAGCHLVT</sequence>
<evidence type="ECO:0000313" key="2">
    <source>
        <dbReference type="Proteomes" id="UP000762676"/>
    </source>
</evidence>
<keyword evidence="2" id="KW-1185">Reference proteome</keyword>
<dbReference type="AlphaFoldDB" id="A0AAV4JK54"/>
<proteinExistence type="predicted"/>
<reference evidence="1 2" key="1">
    <citation type="journal article" date="2021" name="Elife">
        <title>Chloroplast acquisition without the gene transfer in kleptoplastic sea slugs, Plakobranchus ocellatus.</title>
        <authorList>
            <person name="Maeda T."/>
            <person name="Takahashi S."/>
            <person name="Yoshida T."/>
            <person name="Shimamura S."/>
            <person name="Takaki Y."/>
            <person name="Nagai Y."/>
            <person name="Toyoda A."/>
            <person name="Suzuki Y."/>
            <person name="Arimoto A."/>
            <person name="Ishii H."/>
            <person name="Satoh N."/>
            <person name="Nishiyama T."/>
            <person name="Hasebe M."/>
            <person name="Maruyama T."/>
            <person name="Minagawa J."/>
            <person name="Obokata J."/>
            <person name="Shigenobu S."/>
        </authorList>
    </citation>
    <scope>NUCLEOTIDE SEQUENCE [LARGE SCALE GENOMIC DNA]</scope>
</reference>
<dbReference type="Proteomes" id="UP000762676">
    <property type="component" value="Unassembled WGS sequence"/>
</dbReference>
<evidence type="ECO:0000313" key="1">
    <source>
        <dbReference type="EMBL" id="GFS22681.1"/>
    </source>
</evidence>
<gene>
    <name evidence="1" type="ORF">ElyMa_001621900</name>
</gene>
<name>A0AAV4JK54_9GAST</name>
<accession>A0AAV4JK54</accession>
<dbReference type="EMBL" id="BMAT01003269">
    <property type="protein sequence ID" value="GFS22681.1"/>
    <property type="molecule type" value="Genomic_DNA"/>
</dbReference>
<protein>
    <submittedName>
        <fullName evidence="1">Uncharacterized protein</fullName>
    </submittedName>
</protein>
<organism evidence="1 2">
    <name type="scientific">Elysia marginata</name>
    <dbReference type="NCBI Taxonomy" id="1093978"/>
    <lineage>
        <taxon>Eukaryota</taxon>
        <taxon>Metazoa</taxon>
        <taxon>Spiralia</taxon>
        <taxon>Lophotrochozoa</taxon>
        <taxon>Mollusca</taxon>
        <taxon>Gastropoda</taxon>
        <taxon>Heterobranchia</taxon>
        <taxon>Euthyneura</taxon>
        <taxon>Panpulmonata</taxon>
        <taxon>Sacoglossa</taxon>
        <taxon>Placobranchoidea</taxon>
        <taxon>Plakobranchidae</taxon>
        <taxon>Elysia</taxon>
    </lineage>
</organism>
<comment type="caution">
    <text evidence="1">The sequence shown here is derived from an EMBL/GenBank/DDBJ whole genome shotgun (WGS) entry which is preliminary data.</text>
</comment>